<comment type="caution">
    <text evidence="2">The sequence shown here is derived from an EMBL/GenBank/DDBJ whole genome shotgun (WGS) entry which is preliminary data.</text>
</comment>
<dbReference type="AlphaFoldDB" id="A0A645FA60"/>
<accession>A0A645FA60</accession>
<feature type="region of interest" description="Disordered" evidence="1">
    <location>
        <begin position="33"/>
        <end position="56"/>
    </location>
</feature>
<reference evidence="2" key="1">
    <citation type="submission" date="2019-08" db="EMBL/GenBank/DDBJ databases">
        <authorList>
            <person name="Kucharzyk K."/>
            <person name="Murdoch R.W."/>
            <person name="Higgins S."/>
            <person name="Loffler F."/>
        </authorList>
    </citation>
    <scope>NUCLEOTIDE SEQUENCE</scope>
</reference>
<dbReference type="EMBL" id="VSSQ01056358">
    <property type="protein sequence ID" value="MPN10209.1"/>
    <property type="molecule type" value="Genomic_DNA"/>
</dbReference>
<proteinExistence type="predicted"/>
<gene>
    <name evidence="2" type="ORF">SDC9_157504</name>
</gene>
<organism evidence="2">
    <name type="scientific">bioreactor metagenome</name>
    <dbReference type="NCBI Taxonomy" id="1076179"/>
    <lineage>
        <taxon>unclassified sequences</taxon>
        <taxon>metagenomes</taxon>
        <taxon>ecological metagenomes</taxon>
    </lineage>
</organism>
<sequence>MNAQRCGRDDLALGSMRLVRRAHELLQRISQQQMVHHRISNEGKKRNIRSGSSAIGADTRNQHVERLYDAGLQRERFLAGQRVVRAGNHVRAISGLRVLYATDRKLFAGFRID</sequence>
<evidence type="ECO:0000256" key="1">
    <source>
        <dbReference type="SAM" id="MobiDB-lite"/>
    </source>
</evidence>
<protein>
    <submittedName>
        <fullName evidence="2">Uncharacterized protein</fullName>
    </submittedName>
</protein>
<name>A0A645FA60_9ZZZZ</name>
<evidence type="ECO:0000313" key="2">
    <source>
        <dbReference type="EMBL" id="MPN10209.1"/>
    </source>
</evidence>